<gene>
    <name evidence="1" type="ORF">CALMAC_LOCUS1836</name>
</gene>
<sequence length="106" mass="11943">MFFTEATEVEVKAIVAAMISLDLLSEEEICTYVLPSNSRLLLFPTKKSHYFPYLCVKNKEGRRSDGDTPKNLAKKCGFSCTFTSRRSGGGNPRSCLHIEKKYLAKE</sequence>
<reference evidence="1 2" key="1">
    <citation type="submission" date="2019-01" db="EMBL/GenBank/DDBJ databases">
        <authorList>
            <person name="Sayadi A."/>
        </authorList>
    </citation>
    <scope>NUCLEOTIDE SEQUENCE [LARGE SCALE GENOMIC DNA]</scope>
</reference>
<dbReference type="EMBL" id="CAACVG010002180">
    <property type="protein sequence ID" value="VEN36131.1"/>
    <property type="molecule type" value="Genomic_DNA"/>
</dbReference>
<name>A0A653BKK1_CALMS</name>
<proteinExistence type="predicted"/>
<dbReference type="AlphaFoldDB" id="A0A653BKK1"/>
<keyword evidence="2" id="KW-1185">Reference proteome</keyword>
<evidence type="ECO:0000313" key="2">
    <source>
        <dbReference type="Proteomes" id="UP000410492"/>
    </source>
</evidence>
<dbReference type="Proteomes" id="UP000410492">
    <property type="component" value="Unassembled WGS sequence"/>
</dbReference>
<feature type="non-terminal residue" evidence="1">
    <location>
        <position position="106"/>
    </location>
</feature>
<protein>
    <submittedName>
        <fullName evidence="1">Uncharacterized protein</fullName>
    </submittedName>
</protein>
<evidence type="ECO:0000313" key="1">
    <source>
        <dbReference type="EMBL" id="VEN36131.1"/>
    </source>
</evidence>
<accession>A0A653BKK1</accession>
<organism evidence="1 2">
    <name type="scientific">Callosobruchus maculatus</name>
    <name type="common">Southern cowpea weevil</name>
    <name type="synonym">Pulse bruchid</name>
    <dbReference type="NCBI Taxonomy" id="64391"/>
    <lineage>
        <taxon>Eukaryota</taxon>
        <taxon>Metazoa</taxon>
        <taxon>Ecdysozoa</taxon>
        <taxon>Arthropoda</taxon>
        <taxon>Hexapoda</taxon>
        <taxon>Insecta</taxon>
        <taxon>Pterygota</taxon>
        <taxon>Neoptera</taxon>
        <taxon>Endopterygota</taxon>
        <taxon>Coleoptera</taxon>
        <taxon>Polyphaga</taxon>
        <taxon>Cucujiformia</taxon>
        <taxon>Chrysomeloidea</taxon>
        <taxon>Chrysomelidae</taxon>
        <taxon>Bruchinae</taxon>
        <taxon>Bruchini</taxon>
        <taxon>Callosobruchus</taxon>
    </lineage>
</organism>